<organism evidence="2 3">
    <name type="scientific">Parafilimonas terrae</name>
    <dbReference type="NCBI Taxonomy" id="1465490"/>
    <lineage>
        <taxon>Bacteria</taxon>
        <taxon>Pseudomonadati</taxon>
        <taxon>Bacteroidota</taxon>
        <taxon>Chitinophagia</taxon>
        <taxon>Chitinophagales</taxon>
        <taxon>Chitinophagaceae</taxon>
        <taxon>Parafilimonas</taxon>
    </lineage>
</organism>
<gene>
    <name evidence="2" type="ORF">SAMN05444277_104134</name>
</gene>
<protein>
    <recommendedName>
        <fullName evidence="4">Lipocalin-like domain-containing protein</fullName>
    </recommendedName>
</protein>
<evidence type="ECO:0000256" key="1">
    <source>
        <dbReference type="SAM" id="SignalP"/>
    </source>
</evidence>
<dbReference type="Proteomes" id="UP000199031">
    <property type="component" value="Unassembled WGS sequence"/>
</dbReference>
<keyword evidence="1" id="KW-0732">Signal</keyword>
<dbReference type="OrthoDB" id="670644at2"/>
<reference evidence="2 3" key="1">
    <citation type="submission" date="2016-10" db="EMBL/GenBank/DDBJ databases">
        <authorList>
            <person name="de Groot N.N."/>
        </authorList>
    </citation>
    <scope>NUCLEOTIDE SEQUENCE [LARGE SCALE GENOMIC DNA]</scope>
    <source>
        <strain evidence="2 3">DSM 28286</strain>
    </source>
</reference>
<evidence type="ECO:0000313" key="3">
    <source>
        <dbReference type="Proteomes" id="UP000199031"/>
    </source>
</evidence>
<feature type="signal peptide" evidence="1">
    <location>
        <begin position="1"/>
        <end position="18"/>
    </location>
</feature>
<dbReference type="EMBL" id="FOXQ01000004">
    <property type="protein sequence ID" value="SFQ00873.1"/>
    <property type="molecule type" value="Genomic_DNA"/>
</dbReference>
<dbReference type="STRING" id="1465490.SAMN05444277_104134"/>
<accession>A0A1I5V031</accession>
<evidence type="ECO:0000313" key="2">
    <source>
        <dbReference type="EMBL" id="SFQ00873.1"/>
    </source>
</evidence>
<proteinExistence type="predicted"/>
<dbReference type="AlphaFoldDB" id="A0A1I5V031"/>
<keyword evidence="3" id="KW-1185">Reference proteome</keyword>
<name>A0A1I5V031_9BACT</name>
<sequence>MKLKLYLLLLFISFYTLSCQKELIKTTTTTPPPVTDTTGTNNDGDTSIDNSIVGTWQFVSMEAKTKSSSETITGNINQRVETFLDYLSTDNAGSIVISDTSMNCTGLTYKVSSTIKTYRYHNNVLLDSLFTPYETTFPATDSYTPYWMTTEDSIFFRKGGFSNVSGSKYQVKSSAAKLDLKGDVLTFIQPIKKDTVENIAGIDQHTIISGIAIIKLSRQRQ</sequence>
<feature type="chain" id="PRO_5011796792" description="Lipocalin-like domain-containing protein" evidence="1">
    <location>
        <begin position="19"/>
        <end position="221"/>
    </location>
</feature>
<evidence type="ECO:0008006" key="4">
    <source>
        <dbReference type="Google" id="ProtNLM"/>
    </source>
</evidence>
<dbReference type="RefSeq" id="WP_143075802.1">
    <property type="nucleotide sequence ID" value="NZ_FOXQ01000004.1"/>
</dbReference>